<keyword evidence="4" id="KW-0997">Cell inner membrane</keyword>
<feature type="transmembrane region" description="Helical" evidence="8">
    <location>
        <begin position="195"/>
        <end position="214"/>
    </location>
</feature>
<dbReference type="InterPro" id="IPR024989">
    <property type="entry name" value="MFS_assoc_dom"/>
</dbReference>
<dbReference type="EMBL" id="PGGO01000003">
    <property type="protein sequence ID" value="PSH69732.1"/>
    <property type="molecule type" value="Genomic_DNA"/>
</dbReference>
<evidence type="ECO:0000256" key="8">
    <source>
        <dbReference type="SAM" id="Phobius"/>
    </source>
</evidence>
<dbReference type="GO" id="GO:0015528">
    <property type="term" value="F:lactose:proton symporter activity"/>
    <property type="evidence" value="ECO:0007669"/>
    <property type="project" value="TreeGrafter"/>
</dbReference>
<evidence type="ECO:0000256" key="1">
    <source>
        <dbReference type="ARBA" id="ARBA00004429"/>
    </source>
</evidence>
<protein>
    <submittedName>
        <fullName evidence="10">MFS transporter</fullName>
    </submittedName>
</protein>
<dbReference type="InterPro" id="IPR036259">
    <property type="entry name" value="MFS_trans_sf"/>
</dbReference>
<gene>
    <name evidence="10" type="ORF">CU102_05515</name>
</gene>
<proteinExistence type="predicted"/>
<feature type="transmembrane region" description="Helical" evidence="8">
    <location>
        <begin position="241"/>
        <end position="259"/>
    </location>
</feature>
<keyword evidence="3" id="KW-1003">Cell membrane</keyword>
<feature type="transmembrane region" description="Helical" evidence="8">
    <location>
        <begin position="171"/>
        <end position="189"/>
    </location>
</feature>
<keyword evidence="2" id="KW-0813">Transport</keyword>
<sequence>MIVAEFRQCTVAILPEPFRPSESPSMIAAASADTYQEKPPRFELRVALAYFAIFTSSGLHLPYFPLWLEYRALTPTQIAIVLSMPLFVRVIAAPLVSMLADRSNDRAHILSIATVLAAIVAAFYFVPFGFAGILVVSLLLAPPWTSQVPLADTIALSGVRRYGADFAKMRVWGSISFLLTSFVGGIFIQQVGEHIIPWALLGLLVAACAVSFIVPRIGKPRRLSPLSNVDMADAGRALRRPAFVTFLIATGITQASHAYGYSFSAIYWKSIGIEETMIGALWSISVVAEVIMFTSFRRVFGRLHPARVLMIGSAVAMFRWMAFPLIAPAGLGVAGFLLIQSLHAFSFALSFLGMQKMIALTIPEERGGTAQGLSTFFIGTSLAIVTMVSGPLYSATGIYGFYAMVALAACGLVFANVALKLEQREI</sequence>
<evidence type="ECO:0000256" key="6">
    <source>
        <dbReference type="ARBA" id="ARBA00022989"/>
    </source>
</evidence>
<dbReference type="Proteomes" id="UP000241444">
    <property type="component" value="Unassembled WGS sequence"/>
</dbReference>
<name>A0A2P7BTK5_9HYPH</name>
<dbReference type="GO" id="GO:0005886">
    <property type="term" value="C:plasma membrane"/>
    <property type="evidence" value="ECO:0007669"/>
    <property type="project" value="UniProtKB-SubCell"/>
</dbReference>
<organism evidence="10 11">
    <name type="scientific">Phyllobacterium brassicacearum</name>
    <dbReference type="NCBI Taxonomy" id="314235"/>
    <lineage>
        <taxon>Bacteria</taxon>
        <taxon>Pseudomonadati</taxon>
        <taxon>Pseudomonadota</taxon>
        <taxon>Alphaproteobacteria</taxon>
        <taxon>Hyphomicrobiales</taxon>
        <taxon>Phyllobacteriaceae</taxon>
        <taxon>Phyllobacterium</taxon>
    </lineage>
</organism>
<dbReference type="NCBIfam" id="NF037955">
    <property type="entry name" value="mfs"/>
    <property type="match status" value="1"/>
</dbReference>
<feature type="transmembrane region" description="Helical" evidence="8">
    <location>
        <begin position="132"/>
        <end position="159"/>
    </location>
</feature>
<dbReference type="PANTHER" id="PTHR23522">
    <property type="entry name" value="BLL5896 PROTEIN"/>
    <property type="match status" value="1"/>
</dbReference>
<evidence type="ECO:0000259" key="9">
    <source>
        <dbReference type="Pfam" id="PF12832"/>
    </source>
</evidence>
<dbReference type="PANTHER" id="PTHR23522:SF10">
    <property type="entry name" value="3-PHENYLPROPIONIC ACID TRANSPORTER-RELATED"/>
    <property type="match status" value="1"/>
</dbReference>
<evidence type="ECO:0000256" key="2">
    <source>
        <dbReference type="ARBA" id="ARBA00022448"/>
    </source>
</evidence>
<evidence type="ECO:0000256" key="5">
    <source>
        <dbReference type="ARBA" id="ARBA00022692"/>
    </source>
</evidence>
<dbReference type="Pfam" id="PF12832">
    <property type="entry name" value="MFS_1_like"/>
    <property type="match status" value="1"/>
</dbReference>
<reference evidence="11" key="1">
    <citation type="submission" date="2017-11" db="EMBL/GenBank/DDBJ databases">
        <authorList>
            <person name="Kuznetsova I."/>
            <person name="Sazanova A."/>
            <person name="Chirak E."/>
            <person name="Safronova V."/>
            <person name="Willems A."/>
        </authorList>
    </citation>
    <scope>NUCLEOTIDE SEQUENCE [LARGE SCALE GENOMIC DNA]</scope>
    <source>
        <strain evidence="11">STM 196</strain>
    </source>
</reference>
<evidence type="ECO:0000256" key="7">
    <source>
        <dbReference type="ARBA" id="ARBA00023136"/>
    </source>
</evidence>
<dbReference type="SUPFAM" id="SSF103473">
    <property type="entry name" value="MFS general substrate transporter"/>
    <property type="match status" value="1"/>
</dbReference>
<comment type="caution">
    <text evidence="10">The sequence shown here is derived from an EMBL/GenBank/DDBJ whole genome shotgun (WGS) entry which is preliminary data.</text>
</comment>
<dbReference type="Gene3D" id="1.20.1250.20">
    <property type="entry name" value="MFS general substrate transporter like domains"/>
    <property type="match status" value="2"/>
</dbReference>
<evidence type="ECO:0000256" key="4">
    <source>
        <dbReference type="ARBA" id="ARBA00022519"/>
    </source>
</evidence>
<accession>A0A2P7BTK5</accession>
<dbReference type="InterPro" id="IPR026032">
    <property type="entry name" value="HcaT-like"/>
</dbReference>
<feature type="transmembrane region" description="Helical" evidence="8">
    <location>
        <begin position="46"/>
        <end position="66"/>
    </location>
</feature>
<feature type="domain" description="Major facilitator superfamily associated" evidence="9">
    <location>
        <begin position="45"/>
        <end position="398"/>
    </location>
</feature>
<feature type="transmembrane region" description="Helical" evidence="8">
    <location>
        <begin position="78"/>
        <end position="100"/>
    </location>
</feature>
<keyword evidence="6 8" id="KW-1133">Transmembrane helix</keyword>
<feature type="transmembrane region" description="Helical" evidence="8">
    <location>
        <begin position="399"/>
        <end position="419"/>
    </location>
</feature>
<dbReference type="GO" id="GO:0030395">
    <property type="term" value="F:lactose binding"/>
    <property type="evidence" value="ECO:0007669"/>
    <property type="project" value="TreeGrafter"/>
</dbReference>
<comment type="subcellular location">
    <subcellularLocation>
        <location evidence="1">Cell inner membrane</location>
        <topology evidence="1">Multi-pass membrane protein</topology>
    </subcellularLocation>
</comment>
<dbReference type="OrthoDB" id="9150135at2"/>
<evidence type="ECO:0000313" key="10">
    <source>
        <dbReference type="EMBL" id="PSH69732.1"/>
    </source>
</evidence>
<feature type="transmembrane region" description="Helical" evidence="8">
    <location>
        <begin position="107"/>
        <end position="126"/>
    </location>
</feature>
<feature type="transmembrane region" description="Helical" evidence="8">
    <location>
        <begin position="279"/>
        <end position="296"/>
    </location>
</feature>
<keyword evidence="11" id="KW-1185">Reference proteome</keyword>
<evidence type="ECO:0000256" key="3">
    <source>
        <dbReference type="ARBA" id="ARBA00022475"/>
    </source>
</evidence>
<keyword evidence="7 8" id="KW-0472">Membrane</keyword>
<keyword evidence="5 8" id="KW-0812">Transmembrane</keyword>
<evidence type="ECO:0000313" key="11">
    <source>
        <dbReference type="Proteomes" id="UP000241444"/>
    </source>
</evidence>
<dbReference type="PIRSF" id="PIRSF004925">
    <property type="entry name" value="HcaT"/>
    <property type="match status" value="1"/>
</dbReference>
<dbReference type="AlphaFoldDB" id="A0A2P7BTK5"/>